<name>A0A168R0K5_9BACL</name>
<sequence length="204" mass="23870">MPDDKAHADTLLLALTSLLKSEHIGIVNRLNVLKKNVFLELMLKKDTTKNIDLSIEMHKNQLIIIRMPEVIFLIPEERDIATTYWMSKVMLSLQVRASRIPDRSKRTKVNLVVDEIYEVAHTEQYLTFKLYQVAKFVMKPIISCHYINQLTHMRQELRNANTSYILVAGRDKDNFKELKEELYPIVAEDLMNRISYTSFGLYPL</sequence>
<protein>
    <recommendedName>
        <fullName evidence="3">TraD/TraG TraM recognition site domain-containing protein</fullName>
    </recommendedName>
</protein>
<dbReference type="AlphaFoldDB" id="A0A168R0K5"/>
<evidence type="ECO:0008006" key="3">
    <source>
        <dbReference type="Google" id="ProtNLM"/>
    </source>
</evidence>
<gene>
    <name evidence="1" type="ORF">PBAT_02050</name>
</gene>
<evidence type="ECO:0000313" key="2">
    <source>
        <dbReference type="Proteomes" id="UP000077355"/>
    </source>
</evidence>
<proteinExistence type="predicted"/>
<dbReference type="Proteomes" id="UP000077355">
    <property type="component" value="Unassembled WGS sequence"/>
</dbReference>
<accession>A0A168R0K5</accession>
<dbReference type="EMBL" id="LVJI01000001">
    <property type="protein sequence ID" value="OAB48436.1"/>
    <property type="molecule type" value="Genomic_DNA"/>
</dbReference>
<reference evidence="1 2" key="1">
    <citation type="submission" date="2016-03" db="EMBL/GenBank/DDBJ databases">
        <title>Draft genome sequence of Paenibacillus antarcticus CECT 5836.</title>
        <authorList>
            <person name="Shin S.-K."/>
            <person name="Yi H."/>
        </authorList>
    </citation>
    <scope>NUCLEOTIDE SEQUENCE [LARGE SCALE GENOMIC DNA]</scope>
    <source>
        <strain evidence="1 2">CECT 5836</strain>
    </source>
</reference>
<evidence type="ECO:0000313" key="1">
    <source>
        <dbReference type="EMBL" id="OAB48436.1"/>
    </source>
</evidence>
<organism evidence="1 2">
    <name type="scientific">Paenibacillus antarcticus</name>
    <dbReference type="NCBI Taxonomy" id="253703"/>
    <lineage>
        <taxon>Bacteria</taxon>
        <taxon>Bacillati</taxon>
        <taxon>Bacillota</taxon>
        <taxon>Bacilli</taxon>
        <taxon>Bacillales</taxon>
        <taxon>Paenibacillaceae</taxon>
        <taxon>Paenibacillus</taxon>
    </lineage>
</organism>
<comment type="caution">
    <text evidence="1">The sequence shown here is derived from an EMBL/GenBank/DDBJ whole genome shotgun (WGS) entry which is preliminary data.</text>
</comment>
<keyword evidence="2" id="KW-1185">Reference proteome</keyword>